<reference evidence="1" key="1">
    <citation type="submission" date="2013-11" db="EMBL/GenBank/DDBJ databases">
        <title>Microbial diversity, functional groups and degradation webs in Northern and Southern Mediterranean and Red Sea marine crude oil polluted sites.</title>
        <authorList>
            <person name="Daffonchio D."/>
            <person name="Mapelli F."/>
            <person name="Ferrer M."/>
            <person name="Richter M."/>
            <person name="Cherif A."/>
            <person name="Malkawi H.I."/>
            <person name="Yakimov M.M."/>
            <person name="Abdel-Fattah Y.R."/>
            <person name="Blaghen M."/>
            <person name="Golyshin P.N."/>
            <person name="Kalogerakis N."/>
            <person name="Boon N."/>
            <person name="Magagnini M."/>
            <person name="Fava F."/>
        </authorList>
    </citation>
    <scope>NUCLEOTIDE SEQUENCE</scope>
</reference>
<accession>A0A1B6NRB7</accession>
<comment type="caution">
    <text evidence="1">The sequence shown here is derived from an EMBL/GenBank/DDBJ whole genome shotgun (WGS) entry which is preliminary data.</text>
</comment>
<dbReference type="EMBL" id="AYSL01001535">
    <property type="protein sequence ID" value="KTF05831.1"/>
    <property type="molecule type" value="Genomic_DNA"/>
</dbReference>
<name>A0A1B6NRB7_9ZZZZ</name>
<dbReference type="AlphaFoldDB" id="A0A1B6NRB7"/>
<proteinExistence type="predicted"/>
<protein>
    <submittedName>
        <fullName evidence="1">Uncharacterized protein</fullName>
    </submittedName>
</protein>
<feature type="non-terminal residue" evidence="1">
    <location>
        <position position="1"/>
    </location>
</feature>
<evidence type="ECO:0000313" key="1">
    <source>
        <dbReference type="EMBL" id="KTF05831.1"/>
    </source>
</evidence>
<sequence length="19" mass="2147">VARACIDEWNGVVCKEKAR</sequence>
<gene>
    <name evidence="1" type="ORF">MGSAQ_002673</name>
</gene>
<organism evidence="1">
    <name type="scientific">marine sediment metagenome</name>
    <dbReference type="NCBI Taxonomy" id="412755"/>
    <lineage>
        <taxon>unclassified sequences</taxon>
        <taxon>metagenomes</taxon>
        <taxon>ecological metagenomes</taxon>
    </lineage>
</organism>